<dbReference type="InterPro" id="IPR055570">
    <property type="entry name" value="DUF7146"/>
</dbReference>
<protein>
    <recommendedName>
        <fullName evidence="1">DUF7146 domain-containing protein</fullName>
    </recommendedName>
</protein>
<evidence type="ECO:0000313" key="3">
    <source>
        <dbReference type="Proteomes" id="UP000032611"/>
    </source>
</evidence>
<proteinExistence type="predicted"/>
<dbReference type="GO" id="GO:0003677">
    <property type="term" value="F:DNA binding"/>
    <property type="evidence" value="ECO:0007669"/>
    <property type="project" value="InterPro"/>
</dbReference>
<sequence>MSDVIDAFIAEARAITLADYAGRIGRVPVRGSEWTGPCPTNRGTDGFAVNPGKGVWNCRKCGQGGHDAISLAAHEHGHDLRDRTGFLEACAAVLDRDIPDPAQRETDEERAAREERMADARAKAARQAEAHAEQQNQYRQKAVTKARGLYFNASIVTGAAGRVVRDYLRLRCGAEMDESVFDNIRFDDRHTFWHDEDEFGNPLSLHVGPAMIAPYVDLDGAVTGCHETWIDLGRAPKYRPLLTCPKKGRPLSAKKMQGAKKGSVIPVCGDLSARRWVLAEGIENVAAVAGLEFFRADTFYGAAGDIGNLCGPAEGRERHPTLTMTDKRGRARAVTIPGPLPKAGLAPGECLDVPDHVDDLVLVADGDSEPVETAFAMARAERRLSRPGRAVVTVWPPEGAGDFSELMMEGADA</sequence>
<dbReference type="AlphaFoldDB" id="A0A0D5LLM8"/>
<dbReference type="HOGENOM" id="CLU_051135_0_0_5"/>
<dbReference type="STRING" id="1486262.TM49_01640"/>
<dbReference type="KEGG" id="mey:TM49_01640"/>
<reference evidence="2 3" key="1">
    <citation type="journal article" date="2015" name="Genome Announc.">
        <title>Complete genome sequence of Martelella endophytica YC6887, which has antifungal activity associated with a halophyte.</title>
        <authorList>
            <person name="Khan A."/>
            <person name="Khan H."/>
            <person name="Chung E.J."/>
            <person name="Hossain M.T."/>
            <person name="Chung Y.R."/>
        </authorList>
    </citation>
    <scope>NUCLEOTIDE SEQUENCE [LARGE SCALE GENOMIC DNA]</scope>
    <source>
        <strain evidence="2">YC6887</strain>
    </source>
</reference>
<dbReference type="PATRIC" id="fig|1486262.3.peg.337"/>
<accession>A0A0D5LLM8</accession>
<organism evidence="2 3">
    <name type="scientific">Martelella endophytica</name>
    <dbReference type="NCBI Taxonomy" id="1486262"/>
    <lineage>
        <taxon>Bacteria</taxon>
        <taxon>Pseudomonadati</taxon>
        <taxon>Pseudomonadota</taxon>
        <taxon>Alphaproteobacteria</taxon>
        <taxon>Hyphomicrobiales</taxon>
        <taxon>Aurantimonadaceae</taxon>
        <taxon>Martelella</taxon>
    </lineage>
</organism>
<dbReference type="Pfam" id="PF23639">
    <property type="entry name" value="DUF7146"/>
    <property type="match status" value="1"/>
</dbReference>
<dbReference type="RefSeq" id="WP_045679256.1">
    <property type="nucleotide sequence ID" value="NZ_CP010803.1"/>
</dbReference>
<dbReference type="GO" id="GO:0008270">
    <property type="term" value="F:zinc ion binding"/>
    <property type="evidence" value="ECO:0007669"/>
    <property type="project" value="InterPro"/>
</dbReference>
<keyword evidence="3" id="KW-1185">Reference proteome</keyword>
<feature type="domain" description="DUF7146" evidence="1">
    <location>
        <begin position="159"/>
        <end position="262"/>
    </location>
</feature>
<dbReference type="Proteomes" id="UP000032611">
    <property type="component" value="Chromosome"/>
</dbReference>
<dbReference type="SUPFAM" id="SSF57783">
    <property type="entry name" value="Zinc beta-ribbon"/>
    <property type="match status" value="1"/>
</dbReference>
<dbReference type="EMBL" id="CP010803">
    <property type="protein sequence ID" value="AJY44677.1"/>
    <property type="molecule type" value="Genomic_DNA"/>
</dbReference>
<evidence type="ECO:0000259" key="1">
    <source>
        <dbReference type="Pfam" id="PF23639"/>
    </source>
</evidence>
<evidence type="ECO:0000313" key="2">
    <source>
        <dbReference type="EMBL" id="AJY44677.1"/>
    </source>
</evidence>
<dbReference type="Gene3D" id="3.90.580.10">
    <property type="entry name" value="Zinc finger, CHC2-type domain"/>
    <property type="match status" value="1"/>
</dbReference>
<dbReference type="OrthoDB" id="9811157at2"/>
<dbReference type="GO" id="GO:0006260">
    <property type="term" value="P:DNA replication"/>
    <property type="evidence" value="ECO:0007669"/>
    <property type="project" value="InterPro"/>
</dbReference>
<dbReference type="InterPro" id="IPR036977">
    <property type="entry name" value="DNA_primase_Znf_CHC2"/>
</dbReference>
<gene>
    <name evidence="2" type="ORF">TM49_01640</name>
</gene>
<name>A0A0D5LLM8_MAREN</name>